<proteinExistence type="predicted"/>
<dbReference type="RefSeq" id="WP_053400230.1">
    <property type="nucleotide sequence ID" value="NZ_JAUKEN010000003.1"/>
</dbReference>
<name>A0A0M0LBT2_9BACI</name>
<keyword evidence="3" id="KW-1185">Reference proteome</keyword>
<accession>A0A0M0LBT2</accession>
<dbReference type="Proteomes" id="UP000037558">
    <property type="component" value="Unassembled WGS sequence"/>
</dbReference>
<sequence length="199" mass="23431">MFFGRIKQKQENDRVPPNQHVTKKFPILHHGSVPKYKEDLSNWNLKVSGLVENPLTFSYNDLREFDDVSATNDIHCVTGWSRLDNGWMGISVQDVAKKVNVKPEARFVILHAEENWTTNLPVEDFLRATTLLAHSHDGKPLTPKHGYPFRIVVPHLYFWKSAKWIREIEFVKEDQPGFWEQNGYHNYGNPWEEQRFSWD</sequence>
<evidence type="ECO:0000313" key="2">
    <source>
        <dbReference type="EMBL" id="KOO48509.1"/>
    </source>
</evidence>
<dbReference type="PANTHER" id="PTHR43032:SF4">
    <property type="entry name" value="OXIDOREDUCTASE MOLYBDOPTERIN-BINDING DOMAIN-CONTAINING PROTEIN"/>
    <property type="match status" value="1"/>
</dbReference>
<dbReference type="OrthoDB" id="9778777at2"/>
<dbReference type="PANTHER" id="PTHR43032">
    <property type="entry name" value="PROTEIN-METHIONINE-SULFOXIDE REDUCTASE"/>
    <property type="match status" value="1"/>
</dbReference>
<feature type="domain" description="Oxidoreductase molybdopterin-binding" evidence="1">
    <location>
        <begin position="30"/>
        <end position="179"/>
    </location>
</feature>
<dbReference type="STRING" id="284581.AMD01_04590"/>
<gene>
    <name evidence="2" type="ORF">AMD01_04590</name>
</gene>
<dbReference type="EMBL" id="LILC01000005">
    <property type="protein sequence ID" value="KOO48509.1"/>
    <property type="molecule type" value="Genomic_DNA"/>
</dbReference>
<evidence type="ECO:0000259" key="1">
    <source>
        <dbReference type="Pfam" id="PF00174"/>
    </source>
</evidence>
<comment type="caution">
    <text evidence="2">The sequence shown here is derived from an EMBL/GenBank/DDBJ whole genome shotgun (WGS) entry which is preliminary data.</text>
</comment>
<dbReference type="SUPFAM" id="SSF56524">
    <property type="entry name" value="Oxidoreductase molybdopterin-binding domain"/>
    <property type="match status" value="1"/>
</dbReference>
<protein>
    <submittedName>
        <fullName evidence="2">Oxidoreductase</fullName>
    </submittedName>
</protein>
<dbReference type="CDD" id="cd02109">
    <property type="entry name" value="arch_bact_SO_family_Moco"/>
    <property type="match status" value="1"/>
</dbReference>
<dbReference type="InterPro" id="IPR036374">
    <property type="entry name" value="OxRdtase_Mopterin-bd_sf"/>
</dbReference>
<dbReference type="Pfam" id="PF00174">
    <property type="entry name" value="Oxidored_molyb"/>
    <property type="match status" value="1"/>
</dbReference>
<dbReference type="Gene3D" id="3.90.420.10">
    <property type="entry name" value="Oxidoreductase, molybdopterin-binding domain"/>
    <property type="match status" value="1"/>
</dbReference>
<organism evidence="2 3">
    <name type="scientific">Priestia koreensis</name>
    <dbReference type="NCBI Taxonomy" id="284581"/>
    <lineage>
        <taxon>Bacteria</taxon>
        <taxon>Bacillati</taxon>
        <taxon>Bacillota</taxon>
        <taxon>Bacilli</taxon>
        <taxon>Bacillales</taxon>
        <taxon>Bacillaceae</taxon>
        <taxon>Priestia</taxon>
    </lineage>
</organism>
<dbReference type="InterPro" id="IPR000572">
    <property type="entry name" value="OxRdtase_Mopterin-bd_dom"/>
</dbReference>
<reference evidence="3" key="1">
    <citation type="submission" date="2015-08" db="EMBL/GenBank/DDBJ databases">
        <title>Fjat-14210 dsm16467.</title>
        <authorList>
            <person name="Liu B."/>
            <person name="Wang J."/>
            <person name="Zhu Y."/>
            <person name="Liu G."/>
            <person name="Chen Q."/>
            <person name="Chen Z."/>
            <person name="Lan J."/>
            <person name="Che J."/>
            <person name="Ge C."/>
            <person name="Shi H."/>
            <person name="Pan Z."/>
            <person name="Liu X."/>
        </authorList>
    </citation>
    <scope>NUCLEOTIDE SEQUENCE [LARGE SCALE GENOMIC DNA]</scope>
    <source>
        <strain evidence="3">DSM 16467</strain>
    </source>
</reference>
<dbReference type="AlphaFoldDB" id="A0A0M0LBT2"/>
<evidence type="ECO:0000313" key="3">
    <source>
        <dbReference type="Proteomes" id="UP000037558"/>
    </source>
</evidence>
<dbReference type="PATRIC" id="fig|284581.3.peg.173"/>